<dbReference type="RefSeq" id="XP_022284530.1">
    <property type="nucleotide sequence ID" value="XM_022428445.1"/>
</dbReference>
<evidence type="ECO:0000256" key="1">
    <source>
        <dbReference type="SAM" id="MobiDB-lite"/>
    </source>
</evidence>
<feature type="region of interest" description="Disordered" evidence="1">
    <location>
        <begin position="148"/>
        <end position="167"/>
    </location>
</feature>
<feature type="compositionally biased region" description="Polar residues" evidence="1">
    <location>
        <begin position="154"/>
        <end position="163"/>
    </location>
</feature>
<sequence length="522" mass="57452">MTFRLGLWAYKTTIADVEKQVGELTDLAGKIDVTVGNDLSTLAGYSSESVAKIGLLTDKLNALHDAVAEGRKRLEICTAQNQAMESAVRSAHDPEDMSPSIESQEDSTAQRALNSWWRKIDEALNRLNQPSQLPTDLVIELQASLERAQDDNRQAQSENNDLTQDPERARAALADVRAELEAASDTTRSLKNQCETIQADNDRLQYELASASKSLAESNAQFVAEKERTSCQLSLLSSSVCLLRETLDIDWASDRDWESVLKCVEALPSSLPAKPQSNAWSCLEPWSNGMDESCRVHTMGADQALIRLILTVQGHDASDIGLETLATMQCALSSLQSTSRIQEGLCRMLRDTIYGRAVDKVYIALALCQILDTVAKRWSTAAAEADALGVLHQQKTNLSAEDVTLVAAILKACEDDDWASVPLCVPARVNDHSCNVVKSVDMFLLVDRDNRSIRWIGSDRADWDTLEIRGMTLRSPSGSGDVHLKLVEHVDAIMAIVEIKCRVAPGPDNYFDDDAMDETWEG</sequence>
<dbReference type="EMBL" id="LSBJ02000003">
    <property type="protein sequence ID" value="OAQ69191.2"/>
    <property type="molecule type" value="Genomic_DNA"/>
</dbReference>
<dbReference type="Proteomes" id="UP000078397">
    <property type="component" value="Unassembled WGS sequence"/>
</dbReference>
<reference evidence="2 3" key="1">
    <citation type="journal article" date="2016" name="PLoS Pathog.">
        <title>Biosynthesis of antibiotic leucinostatins in bio-control fungus Purpureocillium lilacinum and their inhibition on phytophthora revealed by genome mining.</title>
        <authorList>
            <person name="Wang G."/>
            <person name="Liu Z."/>
            <person name="Lin R."/>
            <person name="Li E."/>
            <person name="Mao Z."/>
            <person name="Ling J."/>
            <person name="Yang Y."/>
            <person name="Yin W.B."/>
            <person name="Xie B."/>
        </authorList>
    </citation>
    <scope>NUCLEOTIDE SEQUENCE [LARGE SCALE GENOMIC DNA]</scope>
    <source>
        <strain evidence="2">170</strain>
    </source>
</reference>
<evidence type="ECO:0000313" key="3">
    <source>
        <dbReference type="Proteomes" id="UP000078397"/>
    </source>
</evidence>
<dbReference type="AlphaFoldDB" id="A0A179FVP2"/>
<protein>
    <submittedName>
        <fullName evidence="2">Phosphoenolpyruvate carboxylase domain-containing protein</fullName>
    </submittedName>
</protein>
<name>A0A179FVP2_METCM</name>
<gene>
    <name evidence="2" type="ORF">VFPPC_05294</name>
</gene>
<feature type="region of interest" description="Disordered" evidence="1">
    <location>
        <begin position="88"/>
        <end position="108"/>
    </location>
</feature>
<proteinExistence type="predicted"/>
<dbReference type="KEGG" id="pchm:VFPPC_05294"/>
<evidence type="ECO:0000313" key="2">
    <source>
        <dbReference type="EMBL" id="OAQ69191.2"/>
    </source>
</evidence>
<comment type="caution">
    <text evidence="2">The sequence shown here is derived from an EMBL/GenBank/DDBJ whole genome shotgun (WGS) entry which is preliminary data.</text>
</comment>
<organism evidence="2 3">
    <name type="scientific">Pochonia chlamydosporia 170</name>
    <dbReference type="NCBI Taxonomy" id="1380566"/>
    <lineage>
        <taxon>Eukaryota</taxon>
        <taxon>Fungi</taxon>
        <taxon>Dikarya</taxon>
        <taxon>Ascomycota</taxon>
        <taxon>Pezizomycotina</taxon>
        <taxon>Sordariomycetes</taxon>
        <taxon>Hypocreomycetidae</taxon>
        <taxon>Hypocreales</taxon>
        <taxon>Clavicipitaceae</taxon>
        <taxon>Pochonia</taxon>
    </lineage>
</organism>
<keyword evidence="3" id="KW-1185">Reference proteome</keyword>
<accession>A0A179FVP2</accession>
<dbReference type="GeneID" id="28848509"/>